<dbReference type="InterPro" id="IPR004305">
    <property type="entry name" value="Thiaminase-2/PQQC"/>
</dbReference>
<name>A0A2P2IJK6_RHIMU</name>
<dbReference type="PANTHER" id="PTHR43198">
    <property type="entry name" value="BIFUNCTIONAL TH2 PROTEIN"/>
    <property type="match status" value="1"/>
</dbReference>
<dbReference type="SUPFAM" id="SSF48613">
    <property type="entry name" value="Heme oxygenase-like"/>
    <property type="match status" value="1"/>
</dbReference>
<dbReference type="EMBL" id="GGEC01000924">
    <property type="protein sequence ID" value="MBW81407.1"/>
    <property type="molecule type" value="Transcribed_RNA"/>
</dbReference>
<dbReference type="Pfam" id="PF03070">
    <property type="entry name" value="TENA_THI-4"/>
    <property type="match status" value="1"/>
</dbReference>
<evidence type="ECO:0000259" key="1">
    <source>
        <dbReference type="Pfam" id="PF03070"/>
    </source>
</evidence>
<dbReference type="GO" id="GO:0005829">
    <property type="term" value="C:cytosol"/>
    <property type="evidence" value="ECO:0007669"/>
    <property type="project" value="TreeGrafter"/>
</dbReference>
<evidence type="ECO:0000313" key="2">
    <source>
        <dbReference type="EMBL" id="MBW81406.1"/>
    </source>
</evidence>
<dbReference type="CDD" id="cd19357">
    <property type="entry name" value="TenA_E_At3g16990-like"/>
    <property type="match status" value="1"/>
</dbReference>
<protein>
    <submittedName>
        <fullName evidence="2">Uncharacterized protein MANES_03G203000</fullName>
    </submittedName>
</protein>
<accession>A0A2P2IJK6</accession>
<proteinExistence type="predicted"/>
<dbReference type="Gene3D" id="1.20.910.10">
    <property type="entry name" value="Heme oxygenase-like"/>
    <property type="match status" value="1"/>
</dbReference>
<sequence length="151" mass="17204">MEVMLGGLASFKNEIEWFKQEASKWEVSLSNIIVHKANEDYCRFLESLMLPEVEYAVAITAFWAIEAVYQDAFAHCLEEGNNVPSEIQEACRRWGNEAFGEYCSSLKKIANRVLEKSSNEVCAKAEATLLRVLEHEIEFWNMSSGGLSERI</sequence>
<organism evidence="2">
    <name type="scientific">Rhizophora mucronata</name>
    <name type="common">Asiatic mangrove</name>
    <dbReference type="NCBI Taxonomy" id="61149"/>
    <lineage>
        <taxon>Eukaryota</taxon>
        <taxon>Viridiplantae</taxon>
        <taxon>Streptophyta</taxon>
        <taxon>Embryophyta</taxon>
        <taxon>Tracheophyta</taxon>
        <taxon>Spermatophyta</taxon>
        <taxon>Magnoliopsida</taxon>
        <taxon>eudicotyledons</taxon>
        <taxon>Gunneridae</taxon>
        <taxon>Pentapetalae</taxon>
        <taxon>rosids</taxon>
        <taxon>fabids</taxon>
        <taxon>Malpighiales</taxon>
        <taxon>Rhizophoraceae</taxon>
        <taxon>Rhizophora</taxon>
    </lineage>
</organism>
<reference evidence="2" key="1">
    <citation type="submission" date="2018-02" db="EMBL/GenBank/DDBJ databases">
        <title>Rhizophora mucronata_Transcriptome.</title>
        <authorList>
            <person name="Meera S.P."/>
            <person name="Sreeshan A."/>
            <person name="Augustine A."/>
        </authorList>
    </citation>
    <scope>NUCLEOTIDE SEQUENCE</scope>
    <source>
        <tissue evidence="2">Leaf</tissue>
    </source>
</reference>
<dbReference type="EMBL" id="GGEC01000923">
    <property type="protein sequence ID" value="MBW81406.1"/>
    <property type="molecule type" value="Transcribed_RNA"/>
</dbReference>
<feature type="domain" description="Thiaminase-2/PQQC" evidence="1">
    <location>
        <begin position="2"/>
        <end position="144"/>
    </location>
</feature>
<dbReference type="AlphaFoldDB" id="A0A2P2IJK6"/>
<dbReference type="GO" id="GO:0006772">
    <property type="term" value="P:thiamine metabolic process"/>
    <property type="evidence" value="ECO:0007669"/>
    <property type="project" value="UniProtKB-ARBA"/>
</dbReference>
<dbReference type="InterPro" id="IPR050967">
    <property type="entry name" value="Thiamine_Salvage_TenA"/>
</dbReference>
<dbReference type="PANTHER" id="PTHR43198:SF5">
    <property type="entry name" value="BIFUNCTIONAL TENA-E PROTEIN"/>
    <property type="match status" value="1"/>
</dbReference>
<dbReference type="InterPro" id="IPR016084">
    <property type="entry name" value="Haem_Oase-like_multi-hlx"/>
</dbReference>